<proteinExistence type="predicted"/>
<comment type="caution">
    <text evidence="2">The sequence shown here is derived from an EMBL/GenBank/DDBJ whole genome shotgun (WGS) entry which is preliminary data.</text>
</comment>
<keyword evidence="3" id="KW-1185">Reference proteome</keyword>
<gene>
    <name evidence="2" type="ORF">PG996_004718</name>
</gene>
<protein>
    <submittedName>
        <fullName evidence="2">Uncharacterized protein</fullName>
    </submittedName>
</protein>
<evidence type="ECO:0000256" key="1">
    <source>
        <dbReference type="SAM" id="MobiDB-lite"/>
    </source>
</evidence>
<feature type="region of interest" description="Disordered" evidence="1">
    <location>
        <begin position="1"/>
        <end position="24"/>
    </location>
</feature>
<accession>A0ABR1W510</accession>
<dbReference type="EMBL" id="JAQQWM010000002">
    <property type="protein sequence ID" value="KAK8078548.1"/>
    <property type="molecule type" value="Genomic_DNA"/>
</dbReference>
<evidence type="ECO:0000313" key="2">
    <source>
        <dbReference type="EMBL" id="KAK8078548.1"/>
    </source>
</evidence>
<evidence type="ECO:0000313" key="3">
    <source>
        <dbReference type="Proteomes" id="UP001446871"/>
    </source>
</evidence>
<reference evidence="2 3" key="1">
    <citation type="submission" date="2023-01" db="EMBL/GenBank/DDBJ databases">
        <title>Analysis of 21 Apiospora genomes using comparative genomics revels a genus with tremendous synthesis potential of carbohydrate active enzymes and secondary metabolites.</title>
        <authorList>
            <person name="Sorensen T."/>
        </authorList>
    </citation>
    <scope>NUCLEOTIDE SEQUENCE [LARGE SCALE GENOMIC DNA]</scope>
    <source>
        <strain evidence="2 3">CBS 83171</strain>
    </source>
</reference>
<name>A0ABR1W510_9PEZI</name>
<dbReference type="Proteomes" id="UP001446871">
    <property type="component" value="Unassembled WGS sequence"/>
</dbReference>
<sequence>MESETPRDGLALSRRPDASQRPAKALGTTIRLRLTIRLPGLLSTVKPATPVIVGLNSIIVTAPGRRSCGPMFVLQYV</sequence>
<organism evidence="2 3">
    <name type="scientific">Apiospora saccharicola</name>
    <dbReference type="NCBI Taxonomy" id="335842"/>
    <lineage>
        <taxon>Eukaryota</taxon>
        <taxon>Fungi</taxon>
        <taxon>Dikarya</taxon>
        <taxon>Ascomycota</taxon>
        <taxon>Pezizomycotina</taxon>
        <taxon>Sordariomycetes</taxon>
        <taxon>Xylariomycetidae</taxon>
        <taxon>Amphisphaeriales</taxon>
        <taxon>Apiosporaceae</taxon>
        <taxon>Apiospora</taxon>
    </lineage>
</organism>